<feature type="signal peptide" evidence="2">
    <location>
        <begin position="1"/>
        <end position="18"/>
    </location>
</feature>
<keyword evidence="2" id="KW-0732">Signal</keyword>
<dbReference type="RefSeq" id="WP_328236693.1">
    <property type="nucleotide sequence ID" value="NZ_JAROAS010000006.1"/>
</dbReference>
<organism evidence="3 4">
    <name type="scientific">Shouchella miscanthi</name>
    <dbReference type="NCBI Taxonomy" id="2598861"/>
    <lineage>
        <taxon>Bacteria</taxon>
        <taxon>Bacillati</taxon>
        <taxon>Bacillota</taxon>
        <taxon>Bacilli</taxon>
        <taxon>Bacillales</taxon>
        <taxon>Bacillaceae</taxon>
        <taxon>Shouchella</taxon>
    </lineage>
</organism>
<sequence>MNKAMSLLIAAVAIIGLAACNSTDNETQANYDSNETAPNEPAEVEEVDTEEEEAEENVGSEVESYLTMQELLLGNPDLYPVTELSGNGSGSEVFNISIEGYTLFEFENMDSDSNFIVRLESVETGEETSSLVNEIGDYEGIAGMKLAEGDYIMQVSSDGVWSSKIHPAFTTDIDESKSWEGVGDSVIGPIVLEEGIYELTFAHEGESNFISRTYDVLGNDMGSIVNEIGNHEGNHITTAYDGEMIFIGVAADGNWTFDLTQ</sequence>
<evidence type="ECO:0000256" key="1">
    <source>
        <dbReference type="SAM" id="MobiDB-lite"/>
    </source>
</evidence>
<dbReference type="Proteomes" id="UP001341820">
    <property type="component" value="Unassembled WGS sequence"/>
</dbReference>
<feature type="compositionally biased region" description="Acidic residues" evidence="1">
    <location>
        <begin position="42"/>
        <end position="58"/>
    </location>
</feature>
<comment type="caution">
    <text evidence="3">The sequence shown here is derived from an EMBL/GenBank/DDBJ whole genome shotgun (WGS) entry which is preliminary data.</text>
</comment>
<evidence type="ECO:0000313" key="4">
    <source>
        <dbReference type="Proteomes" id="UP001341820"/>
    </source>
</evidence>
<gene>
    <name evidence="3" type="ORF">P5F74_04980</name>
</gene>
<dbReference type="EMBL" id="JAROAS010000006">
    <property type="protein sequence ID" value="MED4127489.1"/>
    <property type="molecule type" value="Genomic_DNA"/>
</dbReference>
<feature type="chain" id="PRO_5047180893" evidence="2">
    <location>
        <begin position="19"/>
        <end position="261"/>
    </location>
</feature>
<dbReference type="PROSITE" id="PS51257">
    <property type="entry name" value="PROKAR_LIPOPROTEIN"/>
    <property type="match status" value="1"/>
</dbReference>
<name>A0ABU6NJ65_9BACI</name>
<accession>A0ABU6NJ65</accession>
<evidence type="ECO:0000313" key="3">
    <source>
        <dbReference type="EMBL" id="MED4127489.1"/>
    </source>
</evidence>
<protein>
    <submittedName>
        <fullName evidence="3">Uncharacterized protein</fullName>
    </submittedName>
</protein>
<proteinExistence type="predicted"/>
<evidence type="ECO:0000256" key="2">
    <source>
        <dbReference type="SAM" id="SignalP"/>
    </source>
</evidence>
<feature type="compositionally biased region" description="Polar residues" evidence="1">
    <location>
        <begin position="25"/>
        <end position="37"/>
    </location>
</feature>
<reference evidence="3 4" key="1">
    <citation type="submission" date="2023-03" db="EMBL/GenBank/DDBJ databases">
        <title>Bacillus Genome Sequencing.</title>
        <authorList>
            <person name="Dunlap C."/>
        </authorList>
    </citation>
    <scope>NUCLEOTIDE SEQUENCE [LARGE SCALE GENOMIC DNA]</scope>
    <source>
        <strain evidence="3 4">B-4107</strain>
    </source>
</reference>
<feature type="region of interest" description="Disordered" evidence="1">
    <location>
        <begin position="25"/>
        <end position="62"/>
    </location>
</feature>
<keyword evidence="4" id="KW-1185">Reference proteome</keyword>